<name>A0ABR0ANN1_9CRUS</name>
<evidence type="ECO:0000313" key="3">
    <source>
        <dbReference type="Proteomes" id="UP001234178"/>
    </source>
</evidence>
<gene>
    <name evidence="2" type="ORF">OUZ56_015759</name>
</gene>
<organism evidence="2 3">
    <name type="scientific">Daphnia magna</name>
    <dbReference type="NCBI Taxonomy" id="35525"/>
    <lineage>
        <taxon>Eukaryota</taxon>
        <taxon>Metazoa</taxon>
        <taxon>Ecdysozoa</taxon>
        <taxon>Arthropoda</taxon>
        <taxon>Crustacea</taxon>
        <taxon>Branchiopoda</taxon>
        <taxon>Diplostraca</taxon>
        <taxon>Cladocera</taxon>
        <taxon>Anomopoda</taxon>
        <taxon>Daphniidae</taxon>
        <taxon>Daphnia</taxon>
    </lineage>
</organism>
<feature type="region of interest" description="Disordered" evidence="1">
    <location>
        <begin position="135"/>
        <end position="163"/>
    </location>
</feature>
<proteinExistence type="predicted"/>
<accession>A0ABR0ANN1</accession>
<comment type="caution">
    <text evidence="2">The sequence shown here is derived from an EMBL/GenBank/DDBJ whole genome shotgun (WGS) entry which is preliminary data.</text>
</comment>
<sequence length="163" mass="18182">MRLNFRKFNSKQEVAEPHSIRNLSLGNPYPRTTKLQSNGPAVLFTQLQNTCDASITCTFPACYHGRVSRPRSETSGTRQVLPKGTHLLCFFLMKMSSLAKQVALGETKCYCTTVSVTDTQIIIRRKTRIVRKIEKNQSARREGERVDGSSGSTTPGKTKLCPS</sequence>
<evidence type="ECO:0000256" key="1">
    <source>
        <dbReference type="SAM" id="MobiDB-lite"/>
    </source>
</evidence>
<evidence type="ECO:0000313" key="2">
    <source>
        <dbReference type="EMBL" id="KAK4026733.1"/>
    </source>
</evidence>
<keyword evidence="3" id="KW-1185">Reference proteome</keyword>
<protein>
    <submittedName>
        <fullName evidence="2">Uncharacterized protein</fullName>
    </submittedName>
</protein>
<dbReference type="Proteomes" id="UP001234178">
    <property type="component" value="Unassembled WGS sequence"/>
</dbReference>
<dbReference type="EMBL" id="JAOYFB010000038">
    <property type="protein sequence ID" value="KAK4026733.1"/>
    <property type="molecule type" value="Genomic_DNA"/>
</dbReference>
<reference evidence="2 3" key="1">
    <citation type="journal article" date="2023" name="Nucleic Acids Res.">
        <title>The hologenome of Daphnia magna reveals possible DNA methylation and microbiome-mediated evolution of the host genome.</title>
        <authorList>
            <person name="Chaturvedi A."/>
            <person name="Li X."/>
            <person name="Dhandapani V."/>
            <person name="Marshall H."/>
            <person name="Kissane S."/>
            <person name="Cuenca-Cambronero M."/>
            <person name="Asole G."/>
            <person name="Calvet F."/>
            <person name="Ruiz-Romero M."/>
            <person name="Marangio P."/>
            <person name="Guigo R."/>
            <person name="Rago D."/>
            <person name="Mirbahai L."/>
            <person name="Eastwood N."/>
            <person name="Colbourne J.K."/>
            <person name="Zhou J."/>
            <person name="Mallon E."/>
            <person name="Orsini L."/>
        </authorList>
    </citation>
    <scope>NUCLEOTIDE SEQUENCE [LARGE SCALE GENOMIC DNA]</scope>
    <source>
        <strain evidence="2">LRV0_1</strain>
    </source>
</reference>
<feature type="compositionally biased region" description="Basic and acidic residues" evidence="1">
    <location>
        <begin position="135"/>
        <end position="147"/>
    </location>
</feature>